<dbReference type="AlphaFoldDB" id="A0A2H0V2F1"/>
<dbReference type="InterPro" id="IPR036628">
    <property type="entry name" value="Clp_N_dom_sf"/>
</dbReference>
<dbReference type="GO" id="GO:0005737">
    <property type="term" value="C:cytoplasm"/>
    <property type="evidence" value="ECO:0007669"/>
    <property type="project" value="TreeGrafter"/>
</dbReference>
<feature type="domain" description="Clp R" evidence="5">
    <location>
        <begin position="175"/>
        <end position="328"/>
    </location>
</feature>
<dbReference type="PANTHER" id="PTHR11638:SF18">
    <property type="entry name" value="HEAT SHOCK PROTEIN 104"/>
    <property type="match status" value="1"/>
</dbReference>
<dbReference type="GO" id="GO:0005524">
    <property type="term" value="F:ATP binding"/>
    <property type="evidence" value="ECO:0007669"/>
    <property type="project" value="UniProtKB-KW"/>
</dbReference>
<evidence type="ECO:0000256" key="4">
    <source>
        <dbReference type="SAM" id="Phobius"/>
    </source>
</evidence>
<comment type="caution">
    <text evidence="6">The sequence shown here is derived from an EMBL/GenBank/DDBJ whole genome shotgun (WGS) entry which is preliminary data.</text>
</comment>
<sequence>MSNLSSQFVTCPKCNGVGKTAANLVCNECGGISLGTFIKNDFLYWGYDITPAKIIVRQSGIIFDRTINVISLLAGLGGVIGLALWIKDNAIAENYKIYAGIFLSFWGVKSGLILYFWVGLLFLMFAYFRYYRNREKYPPVKLRSYRQYQRLLKKKQFVPNNWRELKTFRTKIDVFQSYEPDLIKLLEKAYSLAMEFRHQELTPAHVLMAALNNPEEKEKNVEAKRVTALFSRLGIHRGKLGPKLKEALEKIEAKNEDDKAALIISRELRQSLVEGYLQAGDNRRRRVGILDLVVSLAKEGKILRSVFNELKVNLKQIEDAADWLIISDRFTVKKYKYQKNREKVLRNKFNAATDAVATPILNYYCRDLTRQIQEEFTEVFAGHEKEIEKIFQAFAEKKNQIILVGPDGVGKKAVVKNLAELIVEDDVPRVLHNKRLLRLDVKKVKEEAPGINLEKKLLVIIHELNKAGNAILVIENISGEILNILSRYPAAFKMIATAEKELSAPGAHNIKINEPDESSLMRIAAGSVVKFEEKYKVFFSYSALITALRASREFLTGRALPARAVELLKKVSQKAAADYDRNITDIIVAKIVSQETGVPYTKILK</sequence>
<evidence type="ECO:0000259" key="5">
    <source>
        <dbReference type="PROSITE" id="PS51903"/>
    </source>
</evidence>
<evidence type="ECO:0000256" key="1">
    <source>
        <dbReference type="ARBA" id="ARBA00022741"/>
    </source>
</evidence>
<dbReference type="SUPFAM" id="SSF52540">
    <property type="entry name" value="P-loop containing nucleoside triphosphate hydrolases"/>
    <property type="match status" value="1"/>
</dbReference>
<dbReference type="Pfam" id="PF02861">
    <property type="entry name" value="Clp_N"/>
    <property type="match status" value="1"/>
</dbReference>
<dbReference type="PROSITE" id="PS51903">
    <property type="entry name" value="CLP_R"/>
    <property type="match status" value="1"/>
</dbReference>
<gene>
    <name evidence="6" type="ORF">COT99_01800</name>
</gene>
<dbReference type="Gene3D" id="3.40.50.300">
    <property type="entry name" value="P-loop containing nucleotide triphosphate hydrolases"/>
    <property type="match status" value="1"/>
</dbReference>
<feature type="transmembrane region" description="Helical" evidence="4">
    <location>
        <begin position="106"/>
        <end position="128"/>
    </location>
</feature>
<keyword evidence="1" id="KW-0547">Nucleotide-binding</keyword>
<accession>A0A2H0V2F1</accession>
<keyword evidence="3" id="KW-0677">Repeat</keyword>
<evidence type="ECO:0000313" key="7">
    <source>
        <dbReference type="Proteomes" id="UP000228626"/>
    </source>
</evidence>
<feature type="transmembrane region" description="Helical" evidence="4">
    <location>
        <begin position="67"/>
        <end position="86"/>
    </location>
</feature>
<dbReference type="SUPFAM" id="SSF81923">
    <property type="entry name" value="Double Clp-N motif"/>
    <property type="match status" value="1"/>
</dbReference>
<dbReference type="InterPro" id="IPR004176">
    <property type="entry name" value="Clp_R_N"/>
</dbReference>
<dbReference type="EMBL" id="PFAR01000022">
    <property type="protein sequence ID" value="PIR93263.1"/>
    <property type="molecule type" value="Genomic_DNA"/>
</dbReference>
<keyword evidence="4" id="KW-0812">Transmembrane</keyword>
<keyword evidence="4" id="KW-0472">Membrane</keyword>
<evidence type="ECO:0000256" key="3">
    <source>
        <dbReference type="PROSITE-ProRule" id="PRU01251"/>
    </source>
</evidence>
<dbReference type="Gene3D" id="1.10.8.60">
    <property type="match status" value="1"/>
</dbReference>
<dbReference type="InterPro" id="IPR050130">
    <property type="entry name" value="ClpA_ClpB"/>
</dbReference>
<reference evidence="7" key="1">
    <citation type="submission" date="2017-09" db="EMBL/GenBank/DDBJ databases">
        <title>Depth-based differentiation of microbial function through sediment-hosted aquifers and enrichment of novel symbionts in the deep terrestrial subsurface.</title>
        <authorList>
            <person name="Probst A.J."/>
            <person name="Ladd B."/>
            <person name="Jarett J.K."/>
            <person name="Geller-Mcgrath D.E."/>
            <person name="Sieber C.M.K."/>
            <person name="Emerson J.B."/>
            <person name="Anantharaman K."/>
            <person name="Thomas B.C."/>
            <person name="Malmstrom R."/>
            <person name="Stieglmeier M."/>
            <person name="Klingl A."/>
            <person name="Woyke T."/>
            <person name="Ryan C.M."/>
            <person name="Banfield J.F."/>
        </authorList>
    </citation>
    <scope>NUCLEOTIDE SEQUENCE [LARGE SCALE GENOMIC DNA]</scope>
</reference>
<proteinExistence type="predicted"/>
<dbReference type="GO" id="GO:0016887">
    <property type="term" value="F:ATP hydrolysis activity"/>
    <property type="evidence" value="ECO:0007669"/>
    <property type="project" value="TreeGrafter"/>
</dbReference>
<keyword evidence="2" id="KW-0067">ATP-binding</keyword>
<dbReference type="Gene3D" id="1.10.1780.10">
    <property type="entry name" value="Clp, N-terminal domain"/>
    <property type="match status" value="1"/>
</dbReference>
<organism evidence="6 7">
    <name type="scientific">Candidatus Falkowbacteria bacterium CG10_big_fil_rev_8_21_14_0_10_43_10</name>
    <dbReference type="NCBI Taxonomy" id="1974567"/>
    <lineage>
        <taxon>Bacteria</taxon>
        <taxon>Candidatus Falkowiibacteriota</taxon>
    </lineage>
</organism>
<evidence type="ECO:0000256" key="2">
    <source>
        <dbReference type="ARBA" id="ARBA00022840"/>
    </source>
</evidence>
<dbReference type="InterPro" id="IPR027417">
    <property type="entry name" value="P-loop_NTPase"/>
</dbReference>
<name>A0A2H0V2F1_9BACT</name>
<keyword evidence="4" id="KW-1133">Transmembrane helix</keyword>
<dbReference type="GO" id="GO:0034605">
    <property type="term" value="P:cellular response to heat"/>
    <property type="evidence" value="ECO:0007669"/>
    <property type="project" value="TreeGrafter"/>
</dbReference>
<dbReference type="PANTHER" id="PTHR11638">
    <property type="entry name" value="ATP-DEPENDENT CLP PROTEASE"/>
    <property type="match status" value="1"/>
</dbReference>
<evidence type="ECO:0000313" key="6">
    <source>
        <dbReference type="EMBL" id="PIR93263.1"/>
    </source>
</evidence>
<protein>
    <recommendedName>
        <fullName evidence="5">Clp R domain-containing protein</fullName>
    </recommendedName>
</protein>
<dbReference type="Proteomes" id="UP000228626">
    <property type="component" value="Unassembled WGS sequence"/>
</dbReference>